<protein>
    <recommendedName>
        <fullName evidence="1">DNA-directed DNA polymerase</fullName>
        <ecNumber evidence="1">2.7.7.7</ecNumber>
    </recommendedName>
</protein>
<dbReference type="OrthoDB" id="8478864at2"/>
<dbReference type="GO" id="GO:0006261">
    <property type="term" value="P:DNA-templated DNA replication"/>
    <property type="evidence" value="ECO:0007669"/>
    <property type="project" value="TreeGrafter"/>
</dbReference>
<dbReference type="PANTHER" id="PTHR34388:SF1">
    <property type="entry name" value="DNA POLYMERASE III SUBUNIT DELTA"/>
    <property type="match status" value="1"/>
</dbReference>
<comment type="catalytic activity">
    <reaction evidence="7">
        <text>DNA(n) + a 2'-deoxyribonucleoside 5'-triphosphate = DNA(n+1) + diphosphate</text>
        <dbReference type="Rhea" id="RHEA:22508"/>
        <dbReference type="Rhea" id="RHEA-COMP:17339"/>
        <dbReference type="Rhea" id="RHEA-COMP:17340"/>
        <dbReference type="ChEBI" id="CHEBI:33019"/>
        <dbReference type="ChEBI" id="CHEBI:61560"/>
        <dbReference type="ChEBI" id="CHEBI:173112"/>
        <dbReference type="EC" id="2.7.7.7"/>
    </reaction>
</comment>
<dbReference type="EC" id="2.7.7.7" evidence="1"/>
<evidence type="ECO:0000256" key="7">
    <source>
        <dbReference type="ARBA" id="ARBA00049244"/>
    </source>
</evidence>
<dbReference type="Gene3D" id="3.40.50.300">
    <property type="entry name" value="P-loop containing nucleotide triphosphate hydrolases"/>
    <property type="match status" value="1"/>
</dbReference>
<accession>A0A0A6VR35</accession>
<dbReference type="InterPro" id="IPR027417">
    <property type="entry name" value="P-loop_NTPase"/>
</dbReference>
<evidence type="ECO:0000256" key="1">
    <source>
        <dbReference type="ARBA" id="ARBA00012417"/>
    </source>
</evidence>
<dbReference type="InterPro" id="IPR008921">
    <property type="entry name" value="DNA_pol3_clamp-load_cplx_C"/>
</dbReference>
<dbReference type="GO" id="GO:0003677">
    <property type="term" value="F:DNA binding"/>
    <property type="evidence" value="ECO:0007669"/>
    <property type="project" value="InterPro"/>
</dbReference>
<evidence type="ECO:0000256" key="3">
    <source>
        <dbReference type="ARBA" id="ARBA00022695"/>
    </source>
</evidence>
<dbReference type="AlphaFoldDB" id="A0A0A6VR35"/>
<evidence type="ECO:0000256" key="4">
    <source>
        <dbReference type="ARBA" id="ARBA00022705"/>
    </source>
</evidence>
<comment type="similarity">
    <text evidence="6">Belongs to the DNA polymerase HolA subunit family.</text>
</comment>
<evidence type="ECO:0000259" key="8">
    <source>
        <dbReference type="Pfam" id="PF21694"/>
    </source>
</evidence>
<dbReference type="RefSeq" id="WP_017833967.1">
    <property type="nucleotide sequence ID" value="NZ_JSUH01000012.1"/>
</dbReference>
<dbReference type="EMBL" id="JSUH01000012">
    <property type="protein sequence ID" value="KHD96788.1"/>
    <property type="molecule type" value="Genomic_DNA"/>
</dbReference>
<dbReference type="SUPFAM" id="SSF48019">
    <property type="entry name" value="post-AAA+ oligomerization domain-like"/>
    <property type="match status" value="1"/>
</dbReference>
<evidence type="ECO:0000313" key="9">
    <source>
        <dbReference type="EMBL" id="KHD96788.1"/>
    </source>
</evidence>
<evidence type="ECO:0000313" key="10">
    <source>
        <dbReference type="Proteomes" id="UP000030466"/>
    </source>
</evidence>
<evidence type="ECO:0000256" key="5">
    <source>
        <dbReference type="ARBA" id="ARBA00022932"/>
    </source>
</evidence>
<name>A0A0A6VR35_KOCRO</name>
<dbReference type="PANTHER" id="PTHR34388">
    <property type="entry name" value="DNA POLYMERASE III SUBUNIT DELTA"/>
    <property type="match status" value="1"/>
</dbReference>
<dbReference type="NCBIfam" id="TIGR01128">
    <property type="entry name" value="holA"/>
    <property type="match status" value="1"/>
</dbReference>
<keyword evidence="5" id="KW-0239">DNA-directed DNA polymerase</keyword>
<comment type="caution">
    <text evidence="9">The sequence shown here is derived from an EMBL/GenBank/DDBJ whole genome shotgun (WGS) entry which is preliminary data.</text>
</comment>
<evidence type="ECO:0000256" key="6">
    <source>
        <dbReference type="ARBA" id="ARBA00034754"/>
    </source>
</evidence>
<dbReference type="Gene3D" id="1.20.272.10">
    <property type="match status" value="1"/>
</dbReference>
<dbReference type="SUPFAM" id="SSF52540">
    <property type="entry name" value="P-loop containing nucleoside triphosphate hydrolases"/>
    <property type="match status" value="1"/>
</dbReference>
<keyword evidence="10" id="KW-1185">Reference proteome</keyword>
<proteinExistence type="inferred from homology"/>
<dbReference type="InterPro" id="IPR048466">
    <property type="entry name" value="DNA_pol3_delta-like_C"/>
</dbReference>
<dbReference type="GO" id="GO:0003887">
    <property type="term" value="F:DNA-directed DNA polymerase activity"/>
    <property type="evidence" value="ECO:0007669"/>
    <property type="project" value="UniProtKB-KW"/>
</dbReference>
<dbReference type="Proteomes" id="UP000030466">
    <property type="component" value="Unassembled WGS sequence"/>
</dbReference>
<keyword evidence="3" id="KW-0548">Nucleotidyltransferase</keyword>
<dbReference type="Pfam" id="PF21694">
    <property type="entry name" value="DNA_pol3_delta_C"/>
    <property type="match status" value="1"/>
</dbReference>
<feature type="domain" description="DNA polymerase III delta subunit-like C-terminal" evidence="8">
    <location>
        <begin position="211"/>
        <end position="325"/>
    </location>
</feature>
<keyword evidence="4" id="KW-0235">DNA replication</keyword>
<dbReference type="InterPro" id="IPR005790">
    <property type="entry name" value="DNA_polIII_delta"/>
</dbReference>
<dbReference type="GO" id="GO:0009360">
    <property type="term" value="C:DNA polymerase III complex"/>
    <property type="evidence" value="ECO:0007669"/>
    <property type="project" value="TreeGrafter"/>
</dbReference>
<organism evidence="9 10">
    <name type="scientific">Kocuria rosea subsp. polaris</name>
    <dbReference type="NCBI Taxonomy" id="136273"/>
    <lineage>
        <taxon>Bacteria</taxon>
        <taxon>Bacillati</taxon>
        <taxon>Actinomycetota</taxon>
        <taxon>Actinomycetes</taxon>
        <taxon>Micrococcales</taxon>
        <taxon>Micrococcaceae</taxon>
        <taxon>Kocuria</taxon>
    </lineage>
</organism>
<reference evidence="9 10" key="1">
    <citation type="journal article" date="2003" name="Int. J. Syst. Evol. Microbiol.">
        <title>Kocuria polaris sp. nov., an orange-pigmented psychrophilic bacterium isolated from an Antarctic cyanobacterial mat sample.</title>
        <authorList>
            <person name="Reddy G.S."/>
            <person name="Prakash J.S."/>
            <person name="Prabahar V."/>
            <person name="Matsumoto G.I."/>
            <person name="Stackebrandt E."/>
            <person name="Shivaji S."/>
        </authorList>
    </citation>
    <scope>NUCLEOTIDE SEQUENCE [LARGE SCALE GENOMIC DNA]</scope>
    <source>
        <strain evidence="9 10">CMS 76or</strain>
    </source>
</reference>
<keyword evidence="2" id="KW-0808">Transferase</keyword>
<gene>
    <name evidence="9" type="ORF">GY22_13070</name>
</gene>
<evidence type="ECO:0000256" key="2">
    <source>
        <dbReference type="ARBA" id="ARBA00022679"/>
    </source>
</evidence>
<sequence length="333" mass="35474">MTPPRRPAPTAGPTWRDVEPTPLILLTGPEDYLAARARDRVRTALKDRRGPVELSTVDAAAYAPGQLAALASPSLFDDAKLIHVSNLAAMNDDCLADGLAYVQAPDPDVVVLWEHSGGNRGKKLLDALKAAGAAVVECKPLKNDRDKTDFIVTEFRTHRRRIDPDAARALAAAVGSSTAELAAACAQLLSDGPESISFDDVEKYYGGRVEATAFKVADAALAGRAESALKLWRQALDTGVDPVPMVGALAAKLRTIAQVHGTRGGAGQLAQRIGAAPWMVERAQEESRRFSEEDLVRALRALAEADAQVKGEGRDPAYAVERAITTIALSGRR</sequence>